<dbReference type="InterPro" id="IPR036760">
    <property type="entry name" value="SspB-like_sf"/>
</dbReference>
<evidence type="ECO:0000313" key="1">
    <source>
        <dbReference type="EMBL" id="SVC45498.1"/>
    </source>
</evidence>
<dbReference type="SUPFAM" id="SSF101738">
    <property type="entry name" value="SspB-like"/>
    <property type="match status" value="1"/>
</dbReference>
<dbReference type="Gene3D" id="2.30.30.220">
    <property type="entry name" value="SspB-like"/>
    <property type="match status" value="1"/>
</dbReference>
<reference evidence="1" key="1">
    <citation type="submission" date="2018-05" db="EMBL/GenBank/DDBJ databases">
        <authorList>
            <person name="Lanie J.A."/>
            <person name="Ng W.-L."/>
            <person name="Kazmierczak K.M."/>
            <person name="Andrzejewski T.M."/>
            <person name="Davidsen T.M."/>
            <person name="Wayne K.J."/>
            <person name="Tettelin H."/>
            <person name="Glass J.I."/>
            <person name="Rusch D."/>
            <person name="Podicherti R."/>
            <person name="Tsui H.-C.T."/>
            <person name="Winkler M.E."/>
        </authorList>
    </citation>
    <scope>NUCLEOTIDE SEQUENCE</scope>
</reference>
<accession>A0A382MAA9</accession>
<dbReference type="AlphaFoldDB" id="A0A382MAA9"/>
<organism evidence="1">
    <name type="scientific">marine metagenome</name>
    <dbReference type="NCBI Taxonomy" id="408172"/>
    <lineage>
        <taxon>unclassified sequences</taxon>
        <taxon>metagenomes</taxon>
        <taxon>ecological metagenomes</taxon>
    </lineage>
</organism>
<proteinExistence type="predicted"/>
<dbReference type="EMBL" id="UINC01092152">
    <property type="protein sequence ID" value="SVC45498.1"/>
    <property type="molecule type" value="Genomic_DNA"/>
</dbReference>
<name>A0A382MAA9_9ZZZZ</name>
<sequence length="148" mass="17610">MKIDYQNILKKNMINVLKDVLKNIEENDLKVEYHLYITFLTNHPKALLPRWLKEKYPNEMTIVIQYEYYHLTVNEDNFSIGLSFKDVKADLFISYESIISFADPFANFGLKLINKEPLNKNIKKNTKKKNKTKKTNNVIDFKTFKKIN</sequence>
<evidence type="ECO:0008006" key="2">
    <source>
        <dbReference type="Google" id="ProtNLM"/>
    </source>
</evidence>
<dbReference type="Pfam" id="PF04386">
    <property type="entry name" value="SspB"/>
    <property type="match status" value="1"/>
</dbReference>
<dbReference type="InterPro" id="IPR007481">
    <property type="entry name" value="SspB"/>
</dbReference>
<protein>
    <recommendedName>
        <fullName evidence="2">Stringent starvation protein B</fullName>
    </recommendedName>
</protein>
<gene>
    <name evidence="1" type="ORF">METZ01_LOCUS298352</name>
</gene>